<reference evidence="2" key="2">
    <citation type="submission" date="2020-09" db="EMBL/GenBank/DDBJ databases">
        <authorList>
            <person name="Sun Q."/>
            <person name="Zhou Y."/>
        </authorList>
    </citation>
    <scope>NUCLEOTIDE SEQUENCE</scope>
    <source>
        <strain evidence="2">CGMCC 4.7299</strain>
    </source>
</reference>
<dbReference type="EMBL" id="BMMX01000064">
    <property type="protein sequence ID" value="GGL18927.1"/>
    <property type="molecule type" value="Genomic_DNA"/>
</dbReference>
<reference evidence="2" key="1">
    <citation type="journal article" date="2014" name="Int. J. Syst. Evol. Microbiol.">
        <title>Complete genome sequence of Corynebacterium casei LMG S-19264T (=DSM 44701T), isolated from a smear-ripened cheese.</title>
        <authorList>
            <consortium name="US DOE Joint Genome Institute (JGI-PGF)"/>
            <person name="Walter F."/>
            <person name="Albersmeier A."/>
            <person name="Kalinowski J."/>
            <person name="Ruckert C."/>
        </authorList>
    </citation>
    <scope>NUCLEOTIDE SEQUENCE</scope>
    <source>
        <strain evidence="2">CGMCC 4.7299</strain>
    </source>
</reference>
<dbReference type="RefSeq" id="WP_189082878.1">
    <property type="nucleotide sequence ID" value="NZ_BMMX01000064.1"/>
</dbReference>
<feature type="region of interest" description="Disordered" evidence="1">
    <location>
        <begin position="85"/>
        <end position="105"/>
    </location>
</feature>
<comment type="caution">
    <text evidence="2">The sequence shown here is derived from an EMBL/GenBank/DDBJ whole genome shotgun (WGS) entry which is preliminary data.</text>
</comment>
<keyword evidence="3" id="KW-1185">Reference proteome</keyword>
<dbReference type="AlphaFoldDB" id="A0A8J3C858"/>
<name>A0A8J3C858_9ACTN</name>
<organism evidence="2 3">
    <name type="scientific">Mangrovihabitans endophyticus</name>
    <dbReference type="NCBI Taxonomy" id="1751298"/>
    <lineage>
        <taxon>Bacteria</taxon>
        <taxon>Bacillati</taxon>
        <taxon>Actinomycetota</taxon>
        <taxon>Actinomycetes</taxon>
        <taxon>Micromonosporales</taxon>
        <taxon>Micromonosporaceae</taxon>
        <taxon>Mangrovihabitans</taxon>
    </lineage>
</organism>
<accession>A0A8J3C858</accession>
<proteinExistence type="predicted"/>
<evidence type="ECO:0000313" key="2">
    <source>
        <dbReference type="EMBL" id="GGL18927.1"/>
    </source>
</evidence>
<evidence type="ECO:0000256" key="1">
    <source>
        <dbReference type="SAM" id="MobiDB-lite"/>
    </source>
</evidence>
<sequence length="105" mass="11586">MSNDPLDAELEEMTGSRPLTDALRRSLERLKNGVAGPDLAEMANDVLEGRTTLRAVARSSAYSDPITGGIHSFQRWQAGLTPQQRRQFETDAQEAIGHNTDLHPE</sequence>
<dbReference type="Proteomes" id="UP000656042">
    <property type="component" value="Unassembled WGS sequence"/>
</dbReference>
<gene>
    <name evidence="2" type="ORF">GCM10012284_61870</name>
</gene>
<protein>
    <submittedName>
        <fullName evidence="2">Uncharacterized protein</fullName>
    </submittedName>
</protein>
<evidence type="ECO:0000313" key="3">
    <source>
        <dbReference type="Proteomes" id="UP000656042"/>
    </source>
</evidence>